<keyword evidence="6" id="KW-0961">Cell wall biogenesis/degradation</keyword>
<evidence type="ECO:0000259" key="7">
    <source>
        <dbReference type="Pfam" id="PF13480"/>
    </source>
</evidence>
<dbReference type="GO" id="GO:0008360">
    <property type="term" value="P:regulation of cell shape"/>
    <property type="evidence" value="ECO:0007669"/>
    <property type="project" value="UniProtKB-KW"/>
</dbReference>
<feature type="domain" description="BioF2-like acetyltransferase" evidence="7">
    <location>
        <begin position="194"/>
        <end position="327"/>
    </location>
</feature>
<evidence type="ECO:0000256" key="2">
    <source>
        <dbReference type="ARBA" id="ARBA00022679"/>
    </source>
</evidence>
<dbReference type="InterPro" id="IPR016181">
    <property type="entry name" value="Acyl_CoA_acyltransferase"/>
</dbReference>
<dbReference type="OrthoDB" id="135106at2157"/>
<evidence type="ECO:0000256" key="6">
    <source>
        <dbReference type="ARBA" id="ARBA00023316"/>
    </source>
</evidence>
<dbReference type="InterPro" id="IPR003447">
    <property type="entry name" value="FEMABX"/>
</dbReference>
<keyword evidence="5" id="KW-0012">Acyltransferase</keyword>
<keyword evidence="9" id="KW-1185">Reference proteome</keyword>
<keyword evidence="3" id="KW-0133">Cell shape</keyword>
<sequence>MSTLDVHVYSSIDAVTEGQWNNVVTQSDQGSVFHRYEWLQAVEDTLPYTPRHVVVTKSGNPIAVFPNFVTDIDLPTGAALVDNLGFVPNFLSEAASTSRLFEEQPLKRLISATPGYGGPVVTSDETESLDLMFDTLERVNGRNILFHTIKAKDPSYMRYGKYLAKHGYEPKLTDCRFELHLTEEWEDIERRMDKERRKSLRKAHENDVSVHEAELTAEEITATHEAYIENMERVRGHTYPLSFFETVASALPERMKIFVAEANGEEIGRYVHFLDDEQETMIYYFSAIGDVSNFDYYPAELLHEHAIKWGKENGYRYYDFGSTGSTYTDGIFKAKEKYGGRPVPTLQWDKGQSPGLWHLYKLARTAYRKTAY</sequence>
<dbReference type="EMBL" id="LOPV01000213">
    <property type="protein sequence ID" value="KTG26725.1"/>
    <property type="molecule type" value="Genomic_DNA"/>
</dbReference>
<name>A0A0W1SKH6_9EURY</name>
<dbReference type="SUPFAM" id="SSF55729">
    <property type="entry name" value="Acyl-CoA N-acyltransferases (Nat)"/>
    <property type="match status" value="1"/>
</dbReference>
<dbReference type="AlphaFoldDB" id="A0A0W1SKH6"/>
<dbReference type="InterPro" id="IPR050644">
    <property type="entry name" value="PG_Glycine_Bridge_Synth"/>
</dbReference>
<evidence type="ECO:0000313" key="8">
    <source>
        <dbReference type="EMBL" id="KTG26725.1"/>
    </source>
</evidence>
<reference evidence="8 9" key="1">
    <citation type="submission" date="2015-12" db="EMBL/GenBank/DDBJ databases">
        <title>Haloferax profundi sp. nov. isolated from the Discovery deep brine-seawater interface in the Red Sea.</title>
        <authorList>
            <person name="Zhang G."/>
            <person name="Stingl U."/>
            <person name="Rashid M."/>
        </authorList>
    </citation>
    <scope>NUCLEOTIDE SEQUENCE [LARGE SCALE GENOMIC DNA]</scope>
    <source>
        <strain evidence="8 9">SB29</strain>
    </source>
</reference>
<dbReference type="InterPro" id="IPR038740">
    <property type="entry name" value="BioF2-like_GNAT_dom"/>
</dbReference>
<accession>A0A0W1SKH6</accession>
<dbReference type="Proteomes" id="UP000053157">
    <property type="component" value="Unassembled WGS sequence"/>
</dbReference>
<dbReference type="PANTHER" id="PTHR36174:SF1">
    <property type="entry name" value="LIPID II:GLYCINE GLYCYLTRANSFERASE"/>
    <property type="match status" value="1"/>
</dbReference>
<keyword evidence="4" id="KW-0573">Peptidoglycan synthesis</keyword>
<dbReference type="PROSITE" id="PS51191">
    <property type="entry name" value="FEMABX"/>
    <property type="match status" value="1"/>
</dbReference>
<dbReference type="RefSeq" id="WP_058572436.1">
    <property type="nucleotide sequence ID" value="NZ_LOPV01000213.1"/>
</dbReference>
<evidence type="ECO:0000313" key="9">
    <source>
        <dbReference type="Proteomes" id="UP000053157"/>
    </source>
</evidence>
<keyword evidence="2" id="KW-0808">Transferase</keyword>
<organism evidence="8 9">
    <name type="scientific">Haloferax profundi</name>
    <dbReference type="NCBI Taxonomy" id="1544718"/>
    <lineage>
        <taxon>Archaea</taxon>
        <taxon>Methanobacteriati</taxon>
        <taxon>Methanobacteriota</taxon>
        <taxon>Stenosarchaea group</taxon>
        <taxon>Halobacteria</taxon>
        <taxon>Halobacteriales</taxon>
        <taxon>Haloferacaceae</taxon>
        <taxon>Haloferax</taxon>
    </lineage>
</organism>
<protein>
    <recommendedName>
        <fullName evidence="7">BioF2-like acetyltransferase domain-containing protein</fullName>
    </recommendedName>
</protein>
<dbReference type="GO" id="GO:0016755">
    <property type="term" value="F:aminoacyltransferase activity"/>
    <property type="evidence" value="ECO:0007669"/>
    <property type="project" value="InterPro"/>
</dbReference>
<evidence type="ECO:0000256" key="5">
    <source>
        <dbReference type="ARBA" id="ARBA00023315"/>
    </source>
</evidence>
<dbReference type="GO" id="GO:0044038">
    <property type="term" value="P:cell wall macromolecule biosynthetic process"/>
    <property type="evidence" value="ECO:0007669"/>
    <property type="project" value="InterPro"/>
</dbReference>
<dbReference type="GO" id="GO:0071555">
    <property type="term" value="P:cell wall organization"/>
    <property type="evidence" value="ECO:0007669"/>
    <property type="project" value="UniProtKB-KW"/>
</dbReference>
<gene>
    <name evidence="8" type="ORF">AUR66_15735</name>
</gene>
<comment type="caution">
    <text evidence="8">The sequence shown here is derived from an EMBL/GenBank/DDBJ whole genome shotgun (WGS) entry which is preliminary data.</text>
</comment>
<comment type="similarity">
    <text evidence="1">Belongs to the FemABX family.</text>
</comment>
<dbReference type="Pfam" id="PF13480">
    <property type="entry name" value="Acetyltransf_6"/>
    <property type="match status" value="1"/>
</dbReference>
<dbReference type="Gene3D" id="3.40.630.30">
    <property type="match status" value="1"/>
</dbReference>
<evidence type="ECO:0000256" key="1">
    <source>
        <dbReference type="ARBA" id="ARBA00009943"/>
    </source>
</evidence>
<dbReference type="PANTHER" id="PTHR36174">
    <property type="entry name" value="LIPID II:GLYCINE GLYCYLTRANSFERASE"/>
    <property type="match status" value="1"/>
</dbReference>
<evidence type="ECO:0000256" key="3">
    <source>
        <dbReference type="ARBA" id="ARBA00022960"/>
    </source>
</evidence>
<proteinExistence type="inferred from homology"/>
<evidence type="ECO:0000256" key="4">
    <source>
        <dbReference type="ARBA" id="ARBA00022984"/>
    </source>
</evidence>